<evidence type="ECO:0000313" key="1">
    <source>
        <dbReference type="EMBL" id="CEK99694.1"/>
    </source>
</evidence>
<gene>
    <name evidence="1" type="primary">ORF221910</name>
</gene>
<organism evidence="1">
    <name type="scientific">Arion vulgaris</name>
    <dbReference type="NCBI Taxonomy" id="1028688"/>
    <lineage>
        <taxon>Eukaryota</taxon>
        <taxon>Metazoa</taxon>
        <taxon>Spiralia</taxon>
        <taxon>Lophotrochozoa</taxon>
        <taxon>Mollusca</taxon>
        <taxon>Gastropoda</taxon>
        <taxon>Heterobranchia</taxon>
        <taxon>Euthyneura</taxon>
        <taxon>Panpulmonata</taxon>
        <taxon>Eupulmonata</taxon>
        <taxon>Stylommatophora</taxon>
        <taxon>Helicina</taxon>
        <taxon>Arionoidea</taxon>
        <taxon>Arionidae</taxon>
        <taxon>Arion</taxon>
    </lineage>
</organism>
<feature type="non-terminal residue" evidence="1">
    <location>
        <position position="74"/>
    </location>
</feature>
<dbReference type="EMBL" id="HACG01052823">
    <property type="protein sequence ID" value="CEK99694.1"/>
    <property type="molecule type" value="Transcribed_RNA"/>
</dbReference>
<reference evidence="1" key="1">
    <citation type="submission" date="2014-12" db="EMBL/GenBank/DDBJ databases">
        <title>Insight into the proteome of Arion vulgaris.</title>
        <authorList>
            <person name="Aradska J."/>
            <person name="Bulat T."/>
            <person name="Smidak R."/>
            <person name="Sarate P."/>
            <person name="Gangsoo J."/>
            <person name="Sialana F."/>
            <person name="Bilban M."/>
            <person name="Lubec G."/>
        </authorList>
    </citation>
    <scope>NUCLEOTIDE SEQUENCE</scope>
    <source>
        <tissue evidence="1">Skin</tissue>
    </source>
</reference>
<name>A0A0B7C2K3_9EUPU</name>
<protein>
    <submittedName>
        <fullName evidence="1">Uncharacterized protein</fullName>
    </submittedName>
</protein>
<proteinExistence type="predicted"/>
<dbReference type="AlphaFoldDB" id="A0A0B7C2K3"/>
<feature type="non-terminal residue" evidence="1">
    <location>
        <position position="1"/>
    </location>
</feature>
<sequence>IKVLRYLLSLPMHSQETSDASSDLSFSSSQSADDDFFDSLDIVESANSDIAGQTAIQTGLTRGLDVDSDEATKK</sequence>
<accession>A0A0B7C2K3</accession>